<comment type="caution">
    <text evidence="1">The sequence shown here is derived from an EMBL/GenBank/DDBJ whole genome shotgun (WGS) entry which is preliminary data.</text>
</comment>
<evidence type="ECO:0000313" key="2">
    <source>
        <dbReference type="Proteomes" id="UP000276133"/>
    </source>
</evidence>
<gene>
    <name evidence="1" type="ORF">BpHYR1_054340</name>
</gene>
<accession>A0A3M7S3Z5</accession>
<sequence>MSLDQEKTLSEEVLLENLKDDTQDDEEEIVVKNKCGKGKVYEFYKDYDTFESFQQKMKSKNIGETLWKKNDIGEY</sequence>
<name>A0A3M7S3Z5_BRAPC</name>
<dbReference type="AlphaFoldDB" id="A0A3M7S3Z5"/>
<protein>
    <submittedName>
        <fullName evidence="1">Uncharacterized protein</fullName>
    </submittedName>
</protein>
<dbReference type="EMBL" id="REGN01002084">
    <property type="protein sequence ID" value="RNA30491.1"/>
    <property type="molecule type" value="Genomic_DNA"/>
</dbReference>
<dbReference type="Proteomes" id="UP000276133">
    <property type="component" value="Unassembled WGS sequence"/>
</dbReference>
<proteinExistence type="predicted"/>
<keyword evidence="2" id="KW-1185">Reference proteome</keyword>
<organism evidence="1 2">
    <name type="scientific">Brachionus plicatilis</name>
    <name type="common">Marine rotifer</name>
    <name type="synonym">Brachionus muelleri</name>
    <dbReference type="NCBI Taxonomy" id="10195"/>
    <lineage>
        <taxon>Eukaryota</taxon>
        <taxon>Metazoa</taxon>
        <taxon>Spiralia</taxon>
        <taxon>Gnathifera</taxon>
        <taxon>Rotifera</taxon>
        <taxon>Eurotatoria</taxon>
        <taxon>Monogononta</taxon>
        <taxon>Pseudotrocha</taxon>
        <taxon>Ploima</taxon>
        <taxon>Brachionidae</taxon>
        <taxon>Brachionus</taxon>
    </lineage>
</organism>
<reference evidence="1 2" key="1">
    <citation type="journal article" date="2018" name="Sci. Rep.">
        <title>Genomic signatures of local adaptation to the degree of environmental predictability in rotifers.</title>
        <authorList>
            <person name="Franch-Gras L."/>
            <person name="Hahn C."/>
            <person name="Garcia-Roger E.M."/>
            <person name="Carmona M.J."/>
            <person name="Serra M."/>
            <person name="Gomez A."/>
        </authorList>
    </citation>
    <scope>NUCLEOTIDE SEQUENCE [LARGE SCALE GENOMIC DNA]</scope>
    <source>
        <strain evidence="1">HYR1</strain>
    </source>
</reference>
<evidence type="ECO:0000313" key="1">
    <source>
        <dbReference type="EMBL" id="RNA30491.1"/>
    </source>
</evidence>